<dbReference type="InterPro" id="IPR023674">
    <property type="entry name" value="Ribosomal_uL1-like"/>
</dbReference>
<feature type="compositionally biased region" description="Basic residues" evidence="1">
    <location>
        <begin position="322"/>
        <end position="333"/>
    </location>
</feature>
<proteinExistence type="predicted"/>
<dbReference type="InterPro" id="IPR028364">
    <property type="entry name" value="Ribosomal_uL1/biogenesis"/>
</dbReference>
<name>A0ABD3QUL1_9STRA</name>
<dbReference type="SUPFAM" id="SSF56808">
    <property type="entry name" value="Ribosomal protein L1"/>
    <property type="match status" value="1"/>
</dbReference>
<feature type="compositionally biased region" description="Basic residues" evidence="1">
    <location>
        <begin position="463"/>
        <end position="474"/>
    </location>
</feature>
<comment type="caution">
    <text evidence="2">The sequence shown here is derived from an EMBL/GenBank/DDBJ whole genome shotgun (WGS) entry which is preliminary data.</text>
</comment>
<dbReference type="EMBL" id="JALLPJ020000075">
    <property type="protein sequence ID" value="KAL3803271.1"/>
    <property type="molecule type" value="Genomic_DNA"/>
</dbReference>
<dbReference type="Gene3D" id="3.40.50.790">
    <property type="match status" value="1"/>
</dbReference>
<gene>
    <name evidence="2" type="ORF">ACHAWO_000100</name>
</gene>
<dbReference type="Pfam" id="PF00687">
    <property type="entry name" value="Ribosomal_L1"/>
    <property type="match status" value="1"/>
</dbReference>
<reference evidence="2 3" key="1">
    <citation type="submission" date="2024-10" db="EMBL/GenBank/DDBJ databases">
        <title>Updated reference genomes for cyclostephanoid diatoms.</title>
        <authorList>
            <person name="Roberts W.R."/>
            <person name="Alverson A.J."/>
        </authorList>
    </citation>
    <scope>NUCLEOTIDE SEQUENCE [LARGE SCALE GENOMIC DNA]</scope>
    <source>
        <strain evidence="2 3">AJA010-31</strain>
    </source>
</reference>
<evidence type="ECO:0000313" key="3">
    <source>
        <dbReference type="Proteomes" id="UP001530400"/>
    </source>
</evidence>
<accession>A0ABD3QUL1</accession>
<dbReference type="Gene3D" id="3.30.190.20">
    <property type="match status" value="1"/>
</dbReference>
<feature type="region of interest" description="Disordered" evidence="1">
    <location>
        <begin position="446"/>
        <end position="474"/>
    </location>
</feature>
<protein>
    <recommendedName>
        <fullName evidence="4">Ribosomal protein L1</fullName>
    </recommendedName>
</protein>
<evidence type="ECO:0000256" key="1">
    <source>
        <dbReference type="SAM" id="MobiDB-lite"/>
    </source>
</evidence>
<feature type="compositionally biased region" description="Low complexity" evidence="1">
    <location>
        <begin position="375"/>
        <end position="387"/>
    </location>
</feature>
<dbReference type="Proteomes" id="UP001530400">
    <property type="component" value="Unassembled WGS sequence"/>
</dbReference>
<feature type="compositionally biased region" description="Basic and acidic residues" evidence="1">
    <location>
        <begin position="305"/>
        <end position="321"/>
    </location>
</feature>
<dbReference type="AlphaFoldDB" id="A0ABD3QUL1"/>
<dbReference type="CDD" id="cd00403">
    <property type="entry name" value="Ribosomal_L1"/>
    <property type="match status" value="1"/>
</dbReference>
<organism evidence="2 3">
    <name type="scientific">Cyclotella atomus</name>
    <dbReference type="NCBI Taxonomy" id="382360"/>
    <lineage>
        <taxon>Eukaryota</taxon>
        <taxon>Sar</taxon>
        <taxon>Stramenopiles</taxon>
        <taxon>Ochrophyta</taxon>
        <taxon>Bacillariophyta</taxon>
        <taxon>Coscinodiscophyceae</taxon>
        <taxon>Thalassiosirophycidae</taxon>
        <taxon>Stephanodiscales</taxon>
        <taxon>Stephanodiscaceae</taxon>
        <taxon>Cyclotella</taxon>
    </lineage>
</organism>
<dbReference type="InterPro" id="IPR016095">
    <property type="entry name" value="Ribosomal_uL1_3-a/b-sand"/>
</dbReference>
<feature type="compositionally biased region" description="Basic and acidic residues" evidence="1">
    <location>
        <begin position="351"/>
        <end position="371"/>
    </location>
</feature>
<evidence type="ECO:0000313" key="2">
    <source>
        <dbReference type="EMBL" id="KAL3803271.1"/>
    </source>
</evidence>
<sequence length="474" mass="52237">MVAQSQATPAGAVDPALLNRAIAALLKHHESTASSNQLLDDDLAVQVQFTLARIPGRPSAKPIRIDIPHSLISNANEDASVCLIVKDESKPSIQQLVSRFPSELACIKKVLTLTSLRTKHKTFEQKRLLLNRYDVFMADDRILPMLSKALGSKFFEKKKQPIPVNVCREEALPFAIGKSLNATFMWIGGGTCVTVRAGNTSMSPEHLASNISSILSQVPLKVPRKWANIKSISVKTTNSVALPIYNKTLEELEEIKSMADVAHTTTASNIGKGGSIEEEKEKKKKRKELAEKSPLAKALKKQKKEQKDDDGVSKEDEEKVAKSKTPKSSKKRKDKSESLESTNAKEEEEEAKSKEVKVKSAKKTQDKDSGIDTKSTSNKAQVNNNNNKKTKSNTDKQSNEEANATFIPSKKYTGSKSGYVFRKDKQGLGYYIDVKPVVDKVWLNKLQNSGKNGGGRKSMGNAVKKRRGGGRRSY</sequence>
<evidence type="ECO:0008006" key="4">
    <source>
        <dbReference type="Google" id="ProtNLM"/>
    </source>
</evidence>
<feature type="region of interest" description="Disordered" evidence="1">
    <location>
        <begin position="266"/>
        <end position="417"/>
    </location>
</feature>
<keyword evidence="3" id="KW-1185">Reference proteome</keyword>